<comment type="caution">
    <text evidence="1">The sequence shown here is derived from an EMBL/GenBank/DDBJ whole genome shotgun (WGS) entry which is preliminary data.</text>
</comment>
<evidence type="ECO:0000313" key="2">
    <source>
        <dbReference type="Proteomes" id="UP001589609"/>
    </source>
</evidence>
<protein>
    <submittedName>
        <fullName evidence="1">YqxA family protein</fullName>
    </submittedName>
</protein>
<accession>A0ABV5WMA3</accession>
<evidence type="ECO:0000313" key="1">
    <source>
        <dbReference type="EMBL" id="MFB9761775.1"/>
    </source>
</evidence>
<dbReference type="Proteomes" id="UP001589609">
    <property type="component" value="Unassembled WGS sequence"/>
</dbReference>
<organism evidence="1 2">
    <name type="scientific">Ectobacillus funiculus</name>
    <dbReference type="NCBI Taxonomy" id="137993"/>
    <lineage>
        <taxon>Bacteria</taxon>
        <taxon>Bacillati</taxon>
        <taxon>Bacillota</taxon>
        <taxon>Bacilli</taxon>
        <taxon>Bacillales</taxon>
        <taxon>Bacillaceae</taxon>
        <taxon>Ectobacillus</taxon>
    </lineage>
</organism>
<gene>
    <name evidence="1" type="ORF">ACFFMS_26445</name>
</gene>
<dbReference type="InterPro" id="IPR020534">
    <property type="entry name" value="Uncharacterised_YqxA"/>
</dbReference>
<dbReference type="EMBL" id="JBHMAF010000196">
    <property type="protein sequence ID" value="MFB9761775.1"/>
    <property type="molecule type" value="Genomic_DNA"/>
</dbReference>
<name>A0ABV5WMA3_9BACI</name>
<keyword evidence="2" id="KW-1185">Reference proteome</keyword>
<dbReference type="RefSeq" id="WP_205650891.1">
    <property type="nucleotide sequence ID" value="NZ_JBHMAF010000196.1"/>
</dbReference>
<sequence length="117" mass="13083">MKTFLMRCLILISILFVAVLAGMQLANDGLKRMKGYNDPTYEQVAHITGTENGNVEATLLGNTFIIEEKQKELERLKTFNVFSRLGEGVTAGVQKAAQVSMNAFAQKVQDIFQEIRK</sequence>
<dbReference type="Pfam" id="PF12438">
    <property type="entry name" value="DUF3679"/>
    <property type="match status" value="1"/>
</dbReference>
<proteinExistence type="predicted"/>
<reference evidence="1 2" key="1">
    <citation type="submission" date="2024-09" db="EMBL/GenBank/DDBJ databases">
        <authorList>
            <person name="Sun Q."/>
            <person name="Mori K."/>
        </authorList>
    </citation>
    <scope>NUCLEOTIDE SEQUENCE [LARGE SCALE GENOMIC DNA]</scope>
    <source>
        <strain evidence="1 2">JCM 11201</strain>
    </source>
</reference>